<keyword evidence="3" id="KW-0732">Signal</keyword>
<evidence type="ECO:0000256" key="2">
    <source>
        <dbReference type="ARBA" id="ARBA00022737"/>
    </source>
</evidence>
<dbReference type="InterPro" id="IPR013210">
    <property type="entry name" value="LRR_N_plant-typ"/>
</dbReference>
<evidence type="ECO:0000313" key="5">
    <source>
        <dbReference type="EMBL" id="CAH1424765.1"/>
    </source>
</evidence>
<gene>
    <name evidence="5" type="ORF">LVIROSA_LOCUS11947</name>
</gene>
<reference evidence="5 6" key="1">
    <citation type="submission" date="2022-01" db="EMBL/GenBank/DDBJ databases">
        <authorList>
            <person name="Xiong W."/>
            <person name="Schranz E."/>
        </authorList>
    </citation>
    <scope>NUCLEOTIDE SEQUENCE [LARGE SCALE GENOMIC DNA]</scope>
</reference>
<dbReference type="AlphaFoldDB" id="A0AAU9MDE6"/>
<dbReference type="Proteomes" id="UP001157418">
    <property type="component" value="Unassembled WGS sequence"/>
</dbReference>
<dbReference type="Gene3D" id="3.80.10.10">
    <property type="entry name" value="Ribonuclease Inhibitor"/>
    <property type="match status" value="1"/>
</dbReference>
<feature type="signal peptide" evidence="3">
    <location>
        <begin position="1"/>
        <end position="30"/>
    </location>
</feature>
<organism evidence="5 6">
    <name type="scientific">Lactuca virosa</name>
    <dbReference type="NCBI Taxonomy" id="75947"/>
    <lineage>
        <taxon>Eukaryota</taxon>
        <taxon>Viridiplantae</taxon>
        <taxon>Streptophyta</taxon>
        <taxon>Embryophyta</taxon>
        <taxon>Tracheophyta</taxon>
        <taxon>Spermatophyta</taxon>
        <taxon>Magnoliopsida</taxon>
        <taxon>eudicotyledons</taxon>
        <taxon>Gunneridae</taxon>
        <taxon>Pentapetalae</taxon>
        <taxon>asterids</taxon>
        <taxon>campanulids</taxon>
        <taxon>Asterales</taxon>
        <taxon>Asteraceae</taxon>
        <taxon>Cichorioideae</taxon>
        <taxon>Cichorieae</taxon>
        <taxon>Lactucinae</taxon>
        <taxon>Lactuca</taxon>
    </lineage>
</organism>
<evidence type="ECO:0000256" key="1">
    <source>
        <dbReference type="ARBA" id="ARBA00022614"/>
    </source>
</evidence>
<accession>A0AAU9MDE6</accession>
<keyword evidence="2" id="KW-0677">Repeat</keyword>
<dbReference type="SUPFAM" id="SSF52058">
    <property type="entry name" value="L domain-like"/>
    <property type="match status" value="1"/>
</dbReference>
<feature type="domain" description="Leucine-rich repeat-containing N-terminal plant-type" evidence="4">
    <location>
        <begin position="29"/>
        <end position="71"/>
    </location>
</feature>
<evidence type="ECO:0000313" key="6">
    <source>
        <dbReference type="Proteomes" id="UP001157418"/>
    </source>
</evidence>
<evidence type="ECO:0000259" key="4">
    <source>
        <dbReference type="Pfam" id="PF08263"/>
    </source>
</evidence>
<comment type="caution">
    <text evidence="5">The sequence shown here is derived from an EMBL/GenBank/DDBJ whole genome shotgun (WGS) entry which is preliminary data.</text>
</comment>
<dbReference type="InterPro" id="IPR032675">
    <property type="entry name" value="LRR_dom_sf"/>
</dbReference>
<dbReference type="EMBL" id="CAKMRJ010001887">
    <property type="protein sequence ID" value="CAH1424765.1"/>
    <property type="molecule type" value="Genomic_DNA"/>
</dbReference>
<feature type="chain" id="PRO_5043560825" description="Leucine-rich repeat-containing N-terminal plant-type domain-containing protein" evidence="3">
    <location>
        <begin position="31"/>
        <end position="153"/>
    </location>
</feature>
<protein>
    <recommendedName>
        <fullName evidence="4">Leucine-rich repeat-containing N-terminal plant-type domain-containing protein</fullName>
    </recommendedName>
</protein>
<dbReference type="Pfam" id="PF08263">
    <property type="entry name" value="LRRNT_2"/>
    <property type="match status" value="1"/>
</dbReference>
<dbReference type="PANTHER" id="PTHR48010:SF55">
    <property type="entry name" value="OS01G0607900 PROTEIN"/>
    <property type="match status" value="1"/>
</dbReference>
<proteinExistence type="predicted"/>
<sequence>MKINCIPSLCLQLQVLIILASFSTNKVVESDIRCLRSIKESLEDPLHIFSTWNFNNNTEGFICRFTGVECWQHDKNKVLNIRLPKMDLRGQFPMGIRNCDSLTGLDLSSNYLSGPIPSNIAQLLGFIFVLKLSNNSSQVQSHLALPIVRISMF</sequence>
<dbReference type="InterPro" id="IPR050994">
    <property type="entry name" value="At_inactive_RLKs"/>
</dbReference>
<name>A0AAU9MDE6_9ASTR</name>
<dbReference type="PANTHER" id="PTHR48010">
    <property type="entry name" value="OS05G0588300 PROTEIN"/>
    <property type="match status" value="1"/>
</dbReference>
<keyword evidence="1" id="KW-0433">Leucine-rich repeat</keyword>
<keyword evidence="6" id="KW-1185">Reference proteome</keyword>
<evidence type="ECO:0000256" key="3">
    <source>
        <dbReference type="SAM" id="SignalP"/>
    </source>
</evidence>